<dbReference type="InterPro" id="IPR016032">
    <property type="entry name" value="Sig_transdc_resp-reg_C-effctor"/>
</dbReference>
<evidence type="ECO:0000259" key="4">
    <source>
        <dbReference type="PROSITE" id="PS50043"/>
    </source>
</evidence>
<feature type="domain" description="HTH luxR-type" evidence="4">
    <location>
        <begin position="813"/>
        <end position="878"/>
    </location>
</feature>
<dbReference type="GO" id="GO:0004016">
    <property type="term" value="F:adenylate cyclase activity"/>
    <property type="evidence" value="ECO:0007669"/>
    <property type="project" value="TreeGrafter"/>
</dbReference>
<accession>A0A1H9MXL3</accession>
<dbReference type="Gene3D" id="1.10.10.10">
    <property type="entry name" value="Winged helix-like DNA-binding domain superfamily/Winged helix DNA-binding domain"/>
    <property type="match status" value="1"/>
</dbReference>
<dbReference type="SMART" id="SM00421">
    <property type="entry name" value="HTH_LUXR"/>
    <property type="match status" value="1"/>
</dbReference>
<dbReference type="InterPro" id="IPR000792">
    <property type="entry name" value="Tscrpt_reg_LuxR_C"/>
</dbReference>
<dbReference type="Proteomes" id="UP000199051">
    <property type="component" value="Unassembled WGS sequence"/>
</dbReference>
<name>A0A1H9MXL3_9PSEU</name>
<dbReference type="Pfam" id="PF13191">
    <property type="entry name" value="AAA_16"/>
    <property type="match status" value="1"/>
</dbReference>
<dbReference type="SUPFAM" id="SSF46894">
    <property type="entry name" value="C-terminal effector domain of the bipartite response regulators"/>
    <property type="match status" value="1"/>
</dbReference>
<evidence type="ECO:0000256" key="1">
    <source>
        <dbReference type="ARBA" id="ARBA00022741"/>
    </source>
</evidence>
<dbReference type="InterPro" id="IPR036388">
    <property type="entry name" value="WH-like_DNA-bd_sf"/>
</dbReference>
<reference evidence="6" key="1">
    <citation type="submission" date="2016-10" db="EMBL/GenBank/DDBJ databases">
        <authorList>
            <person name="Varghese N."/>
            <person name="Submissions S."/>
        </authorList>
    </citation>
    <scope>NUCLEOTIDE SEQUENCE [LARGE SCALE GENOMIC DNA]</scope>
    <source>
        <strain evidence="6">DSM 44260</strain>
    </source>
</reference>
<dbReference type="PANTHER" id="PTHR16305">
    <property type="entry name" value="TESTICULAR SOLUBLE ADENYLYL CYCLASE"/>
    <property type="match status" value="1"/>
</dbReference>
<evidence type="ECO:0000256" key="2">
    <source>
        <dbReference type="ARBA" id="ARBA00022840"/>
    </source>
</evidence>
<protein>
    <submittedName>
        <fullName evidence="5">Regulatory protein, luxR family</fullName>
    </submittedName>
</protein>
<dbReference type="PRINTS" id="PR00038">
    <property type="entry name" value="HTHLUXR"/>
</dbReference>
<feature type="region of interest" description="Disordered" evidence="3">
    <location>
        <begin position="1"/>
        <end position="24"/>
    </location>
</feature>
<keyword evidence="6" id="KW-1185">Reference proteome</keyword>
<keyword evidence="1" id="KW-0547">Nucleotide-binding</keyword>
<evidence type="ECO:0000313" key="5">
    <source>
        <dbReference type="EMBL" id="SER27833.1"/>
    </source>
</evidence>
<dbReference type="InterPro" id="IPR041664">
    <property type="entry name" value="AAA_16"/>
</dbReference>
<dbReference type="Gene3D" id="3.40.50.300">
    <property type="entry name" value="P-loop containing nucleotide triphosphate hydrolases"/>
    <property type="match status" value="1"/>
</dbReference>
<dbReference type="AlphaFoldDB" id="A0A1H9MXL3"/>
<evidence type="ECO:0000256" key="3">
    <source>
        <dbReference type="SAM" id="MobiDB-lite"/>
    </source>
</evidence>
<dbReference type="InterPro" id="IPR027417">
    <property type="entry name" value="P-loop_NTPase"/>
</dbReference>
<dbReference type="InterPro" id="IPR011990">
    <property type="entry name" value="TPR-like_helical_dom_sf"/>
</dbReference>
<organism evidence="5 6">
    <name type="scientific">Actinokineospora terrae</name>
    <dbReference type="NCBI Taxonomy" id="155974"/>
    <lineage>
        <taxon>Bacteria</taxon>
        <taxon>Bacillati</taxon>
        <taxon>Actinomycetota</taxon>
        <taxon>Actinomycetes</taxon>
        <taxon>Pseudonocardiales</taxon>
        <taxon>Pseudonocardiaceae</taxon>
        <taxon>Actinokineospora</taxon>
    </lineage>
</organism>
<dbReference type="Gene3D" id="1.25.40.10">
    <property type="entry name" value="Tetratricopeptide repeat domain"/>
    <property type="match status" value="1"/>
</dbReference>
<dbReference type="SMART" id="SM00382">
    <property type="entry name" value="AAA"/>
    <property type="match status" value="1"/>
</dbReference>
<gene>
    <name evidence="5" type="ORF">SAMN04487818_102366</name>
</gene>
<dbReference type="InterPro" id="IPR003593">
    <property type="entry name" value="AAA+_ATPase"/>
</dbReference>
<dbReference type="CDD" id="cd06170">
    <property type="entry name" value="LuxR_C_like"/>
    <property type="match status" value="1"/>
</dbReference>
<dbReference type="GO" id="GO:0003677">
    <property type="term" value="F:DNA binding"/>
    <property type="evidence" value="ECO:0007669"/>
    <property type="project" value="InterPro"/>
</dbReference>
<dbReference type="PROSITE" id="PS50043">
    <property type="entry name" value="HTH_LUXR_2"/>
    <property type="match status" value="1"/>
</dbReference>
<evidence type="ECO:0000313" key="6">
    <source>
        <dbReference type="Proteomes" id="UP000199051"/>
    </source>
</evidence>
<dbReference type="SUPFAM" id="SSF48452">
    <property type="entry name" value="TPR-like"/>
    <property type="match status" value="1"/>
</dbReference>
<dbReference type="STRING" id="155974.SAMN04487818_102366"/>
<dbReference type="Pfam" id="PF00196">
    <property type="entry name" value="GerE"/>
    <property type="match status" value="1"/>
</dbReference>
<dbReference type="GO" id="GO:0005524">
    <property type="term" value="F:ATP binding"/>
    <property type="evidence" value="ECO:0007669"/>
    <property type="project" value="UniProtKB-KW"/>
</dbReference>
<dbReference type="SUPFAM" id="SSF52540">
    <property type="entry name" value="P-loop containing nucleoside triphosphate hydrolases"/>
    <property type="match status" value="1"/>
</dbReference>
<dbReference type="GO" id="GO:0006355">
    <property type="term" value="P:regulation of DNA-templated transcription"/>
    <property type="evidence" value="ECO:0007669"/>
    <property type="project" value="InterPro"/>
</dbReference>
<keyword evidence="2" id="KW-0067">ATP-binding</keyword>
<dbReference type="GO" id="GO:0005737">
    <property type="term" value="C:cytoplasm"/>
    <property type="evidence" value="ECO:0007669"/>
    <property type="project" value="TreeGrafter"/>
</dbReference>
<dbReference type="EMBL" id="FOGI01000002">
    <property type="protein sequence ID" value="SER27833.1"/>
    <property type="molecule type" value="Genomic_DNA"/>
</dbReference>
<dbReference type="PANTHER" id="PTHR16305:SF35">
    <property type="entry name" value="TRANSCRIPTIONAL ACTIVATOR DOMAIN"/>
    <property type="match status" value="1"/>
</dbReference>
<sequence>MSSKLGTAARARNGGNPSSGGFPLVSAGRAAQDGLMPLVGVRPADHDRPRLLLYGPAGIGKTALATALAERADQSIVIAPQPADADVPGAGLAELRAAAGLSWLPAADGLPGRTIAVETVRALSGVLVVDNAQWLDQVSAELIGFAIRHAERLRVIVAERTHRRPVRGVAICGEEAVRGPVAPLSPDDVAELLAHNGFRYRWAGRVHALSGGNPGLALEYGAALAGRGPVAAVPLPDAVRHAVGRRLDELDPAVLRTLRLAALAEHPTLATLHRAGGVELADVEDLVVVDELDSVSFTADAVSATLAADIPYAQRLALHEDLARAVDDPVEQIRHRALAATAPDAELADAAEQAAGVVRDQGNRRRAAELCLLAAQRTPPTDEDTLVRRAGDAAVDAGHSGLAERAWNAARLVLERSTDVRQRFRVRLALADSAGQAMTDVDDQLAAALADAGNDPDLLAAVRLWEAVRANISGDPVAARELARQAADLTVHDTAVRARALTVCARMERVLGLPDTGALDEALAIGGAGIDVHDTPEYLAVRHAVFDDRLTTARSRLLVLLPAAQRSGAVDDVVDVLRSLAEVEGRAGRCGHALSYARRGLELTASAGLSPGPAWYTAAVAETVGGTFERAVAYARRGAVASEQEQDHVYLSRCLHALGVVRLVTAASQDAVSVLSQVRDLEHAQRVGDPSILRWHADLAEGLIAVGDPAAEDLLATTRARALDLGRDGVLAMLDRSTAIGEGSATQLRSVAGRFTALGLPVEAGRTLLALAGVQRRARRRGAARSVLVEAAELFDRLAAPPWSALAEQQLQHLEPLAGDLTRTEVRLAELVHAGATNQQAATALSVSVKTVEATLTRVYRKLGVHSRAQLVARLAQR</sequence>
<proteinExistence type="predicted"/>